<dbReference type="GO" id="GO:0051536">
    <property type="term" value="F:iron-sulfur cluster binding"/>
    <property type="evidence" value="ECO:0007669"/>
    <property type="project" value="InterPro"/>
</dbReference>
<dbReference type="InterPro" id="IPR040506">
    <property type="entry name" value="RACo_linker"/>
</dbReference>
<evidence type="ECO:0000259" key="1">
    <source>
        <dbReference type="PROSITE" id="PS51085"/>
    </source>
</evidence>
<dbReference type="KEGG" id="taut:V4D30_05435"/>
<dbReference type="CDD" id="cd00207">
    <property type="entry name" value="fer2"/>
    <property type="match status" value="1"/>
</dbReference>
<organism evidence="2">
    <name type="scientific">Thermodesulfovibrio autotrophicus</name>
    <dbReference type="NCBI Taxonomy" id="3118333"/>
    <lineage>
        <taxon>Bacteria</taxon>
        <taxon>Pseudomonadati</taxon>
        <taxon>Nitrospirota</taxon>
        <taxon>Thermodesulfovibrionia</taxon>
        <taxon>Thermodesulfovibrionales</taxon>
        <taxon>Thermodesulfovibrionaceae</taxon>
        <taxon>Thermodesulfovibrio</taxon>
    </lineage>
</organism>
<name>A0AAU8GT74_9BACT</name>
<dbReference type="AlphaFoldDB" id="A0AAU8GT74"/>
<dbReference type="RefSeq" id="WP_353683317.1">
    <property type="nucleotide sequence ID" value="NZ_CP144373.1"/>
</dbReference>
<sequence length="597" mass="65852">MFKVRINRAESESNQETLLQILQKQGIYVPASCGGKGSCGRCKIKVLEGNVTSNSSFGISEAEKAEGFVLACQSFPQSDVLIELPAQLITVSERIALAKAELIENIFKSQPSLFSPLVGKLHLKVEPQEALADFENLKIAAHRSLSISRKLASMLPDFLRQNQWNITLALSEDEIIDFPSKKLYGIAIDIGTTTVAMALIDLEKGKILDVATCYNSQINYGDDVITRIVFSEENPYGLNVLRKCIVDDINALINIVSVRRREGKIYCVVVSGNTTMCHLFWGINPEYIRQEPYAPVLSHYPVWRASEAKLLLDDQIPVYTVPSVAGYVGGDIVAGVLASGLYKSEELSLFIDIGTNGEIVIGNRDFLVTASTSAGPCFEGSGISCGMRATDGAVESFKYHRETDSFEIKVIGNVKPQGICGSGMIDIISELFSNGVIDQKGKLLPDRSKHIDFSQLSSDDSRFIITSDCYITQSDIDNIIRAKAAIYAGISTLLEEMGIKEKELKKVYIAGGFGEFLDVKKAIKIGMLPNLAGERFIFLGNTSLTGAVLCLLSKELWKETNEIAQKMTYIDLSRSKKFMDEYVSALFLPHTDWERFK</sequence>
<dbReference type="Pfam" id="PF14574">
    <property type="entry name" value="RACo_C_ter"/>
    <property type="match status" value="1"/>
</dbReference>
<dbReference type="InterPro" id="IPR027980">
    <property type="entry name" value="RACo_C"/>
</dbReference>
<protein>
    <submittedName>
        <fullName evidence="2">ASKHA domain-containing protein</fullName>
    </submittedName>
</protein>
<dbReference type="Gene3D" id="3.10.20.880">
    <property type="match status" value="1"/>
</dbReference>
<dbReference type="PANTHER" id="PTHR42895:SF2">
    <property type="entry name" value="IRON-SULFUR CLUSTER PROTEIN"/>
    <property type="match status" value="1"/>
</dbReference>
<reference evidence="2" key="1">
    <citation type="submission" date="2024-01" db="EMBL/GenBank/DDBJ databases">
        <title>The first autotrophic representatives of the genus Thermodesulfovibrio.</title>
        <authorList>
            <person name="Maltseva A.I."/>
            <person name="Elcheninov A.G."/>
            <person name="Kublanov I.V."/>
            <person name="Lebedinsky A.V."/>
            <person name="Frolov E.N."/>
        </authorList>
    </citation>
    <scope>NUCLEOTIDE SEQUENCE</scope>
    <source>
        <strain evidence="2">3907-1M</strain>
    </source>
</reference>
<dbReference type="PANTHER" id="PTHR42895">
    <property type="entry name" value="IRON-SULFUR CLUSTER-BINDING PROTEIN-RELATED"/>
    <property type="match status" value="1"/>
</dbReference>
<dbReference type="PROSITE" id="PS51085">
    <property type="entry name" value="2FE2S_FER_2"/>
    <property type="match status" value="1"/>
</dbReference>
<dbReference type="InterPro" id="IPR041414">
    <property type="entry name" value="Raco-like_middle"/>
</dbReference>
<dbReference type="Gene3D" id="3.10.20.30">
    <property type="match status" value="1"/>
</dbReference>
<dbReference type="InterPro" id="IPR012675">
    <property type="entry name" value="Beta-grasp_dom_sf"/>
</dbReference>
<dbReference type="InterPro" id="IPR042259">
    <property type="entry name" value="Raco-like_middle_sf"/>
</dbReference>
<dbReference type="Pfam" id="PF17651">
    <property type="entry name" value="Raco_middle"/>
    <property type="match status" value="1"/>
</dbReference>
<dbReference type="Pfam" id="PF17650">
    <property type="entry name" value="RACo_linker"/>
    <property type="match status" value="1"/>
</dbReference>
<dbReference type="Pfam" id="PF00111">
    <property type="entry name" value="Fer2"/>
    <property type="match status" value="1"/>
</dbReference>
<dbReference type="InterPro" id="IPR001041">
    <property type="entry name" value="2Fe-2S_ferredoxin-type"/>
</dbReference>
<dbReference type="InterPro" id="IPR036010">
    <property type="entry name" value="2Fe-2S_ferredoxin-like_sf"/>
</dbReference>
<proteinExistence type="predicted"/>
<feature type="domain" description="2Fe-2S ferredoxin-type" evidence="1">
    <location>
        <begin position="1"/>
        <end position="88"/>
    </location>
</feature>
<evidence type="ECO:0000313" key="2">
    <source>
        <dbReference type="EMBL" id="XCH45775.1"/>
    </source>
</evidence>
<accession>A0AAU8GT74</accession>
<dbReference type="EMBL" id="CP144373">
    <property type="protein sequence ID" value="XCH45775.1"/>
    <property type="molecule type" value="Genomic_DNA"/>
</dbReference>
<dbReference type="SUPFAM" id="SSF53067">
    <property type="entry name" value="Actin-like ATPase domain"/>
    <property type="match status" value="1"/>
</dbReference>
<gene>
    <name evidence="2" type="ORF">V4D30_05435</name>
</gene>
<dbReference type="SUPFAM" id="SSF54292">
    <property type="entry name" value="2Fe-2S ferredoxin-like"/>
    <property type="match status" value="1"/>
</dbReference>
<dbReference type="InterPro" id="IPR043129">
    <property type="entry name" value="ATPase_NBD"/>
</dbReference>
<dbReference type="InterPro" id="IPR052911">
    <property type="entry name" value="Corrinoid_activation_enz"/>
</dbReference>
<dbReference type="Gene3D" id="3.30.420.480">
    <property type="entry name" value="Domain of unknown function (DUF4445)"/>
    <property type="match status" value="1"/>
</dbReference>